<comment type="caution">
    <text evidence="10">The sequence shown here is derived from an EMBL/GenBank/DDBJ whole genome shotgun (WGS) entry which is preliminary data.</text>
</comment>
<keyword evidence="11" id="KW-1185">Reference proteome</keyword>
<evidence type="ECO:0000256" key="4">
    <source>
        <dbReference type="ARBA" id="ARBA00022989"/>
    </source>
</evidence>
<dbReference type="GO" id="GO:0006811">
    <property type="term" value="P:monoatomic ion transport"/>
    <property type="evidence" value="ECO:0007669"/>
    <property type="project" value="UniProtKB-KW"/>
</dbReference>
<name>A0A8H4LL52_9HYPO</name>
<evidence type="ECO:0000256" key="1">
    <source>
        <dbReference type="ARBA" id="ARBA00004141"/>
    </source>
</evidence>
<accession>A0A8H4LL52</accession>
<dbReference type="InterPro" id="IPR013130">
    <property type="entry name" value="Fe3_Rdtase_TM_dom"/>
</dbReference>
<dbReference type="AlphaFoldDB" id="A0A8H4LL52"/>
<dbReference type="PANTHER" id="PTHR11972:SF69">
    <property type="entry name" value="FERRIC REDUCTION OXIDASE 6-RELATED"/>
    <property type="match status" value="1"/>
</dbReference>
<keyword evidence="5" id="KW-0560">Oxidoreductase</keyword>
<feature type="transmembrane region" description="Helical" evidence="8">
    <location>
        <begin position="103"/>
        <end position="121"/>
    </location>
</feature>
<dbReference type="InterPro" id="IPR050369">
    <property type="entry name" value="RBOH/FRE"/>
</dbReference>
<dbReference type="Pfam" id="PF01794">
    <property type="entry name" value="Ferric_reduct"/>
    <property type="match status" value="1"/>
</dbReference>
<dbReference type="SUPFAM" id="SSF63380">
    <property type="entry name" value="Riboflavin synthase domain-like"/>
    <property type="match status" value="1"/>
</dbReference>
<keyword evidence="4 8" id="KW-1133">Transmembrane helix</keyword>
<dbReference type="Gene3D" id="3.40.50.80">
    <property type="entry name" value="Nucleotide-binding domain of ferredoxin-NADP reductase (FNR) module"/>
    <property type="match status" value="1"/>
</dbReference>
<evidence type="ECO:0000259" key="9">
    <source>
        <dbReference type="PROSITE" id="PS51384"/>
    </source>
</evidence>
<protein>
    <submittedName>
        <fullName evidence="10">Ferric-chelate reductase</fullName>
    </submittedName>
</protein>
<keyword evidence="2 8" id="KW-0812">Transmembrane</keyword>
<dbReference type="Proteomes" id="UP000554235">
    <property type="component" value="Unassembled WGS sequence"/>
</dbReference>
<keyword evidence="7 8" id="KW-0472">Membrane</keyword>
<evidence type="ECO:0000256" key="2">
    <source>
        <dbReference type="ARBA" id="ARBA00022692"/>
    </source>
</evidence>
<dbReference type="CDD" id="cd06186">
    <property type="entry name" value="NOX_Duox_like_FAD_NADP"/>
    <property type="match status" value="1"/>
</dbReference>
<proteinExistence type="predicted"/>
<evidence type="ECO:0000256" key="3">
    <source>
        <dbReference type="ARBA" id="ARBA00022982"/>
    </source>
</evidence>
<dbReference type="GO" id="GO:0005886">
    <property type="term" value="C:plasma membrane"/>
    <property type="evidence" value="ECO:0007669"/>
    <property type="project" value="TreeGrafter"/>
</dbReference>
<sequence length="537" mass="59740">MIDPVILDHYAAARAYFGSVVGLVLLESLLPLTVFAFHKYNKYRQKDRNVSHWGVTVLLHKLHSFPLPLPYLDAHLADVARFLAFLALNLIFGIQTNEYTTDYTLYGWLTIANGGLALLMASRNNLFATLLRIPGPVLLQYHRWIGLATIAHATAHVSFNIQHYMETKQLTTSFNNKRIQIGMMAWVALAIIFLTALPIVRRRFFEVFYYAHALFFVFVVGALIHAAHGPEFLLPGLLLWGVDRAIRFAYNFRRIEVQSVTNYEGNVTKFKVKGLRTSTPGQIVWLQLPKVSFANWHPFTVASAPNDPDKISVIAIRGLGGFTKAVQYAESNSVLDQNGRQSLDSSSIIASPLRMRLDGPYGVGSVSWGLLPVTVLVAGGIGITPGISIASHIIRQAASTPGSKSAHIHMLWVVKDTQHIQWFEDELARLGEMCAKTDIPASLDISIYATGGTKPETQMDEESVRMQDLGSPRPWSVHLGRPNLKGWFNQVKSERRGMDAAVNLCGPRSLLTQARTAALSASDKEGLFYVQEEVFEL</sequence>
<evidence type="ECO:0000256" key="7">
    <source>
        <dbReference type="ARBA" id="ARBA00023136"/>
    </source>
</evidence>
<feature type="domain" description="FAD-binding FR-type" evidence="9">
    <location>
        <begin position="247"/>
        <end position="367"/>
    </location>
</feature>
<dbReference type="PANTHER" id="PTHR11972">
    <property type="entry name" value="NADPH OXIDASE"/>
    <property type="match status" value="1"/>
</dbReference>
<evidence type="ECO:0000256" key="5">
    <source>
        <dbReference type="ARBA" id="ARBA00023002"/>
    </source>
</evidence>
<dbReference type="PROSITE" id="PS51384">
    <property type="entry name" value="FAD_FR"/>
    <property type="match status" value="1"/>
</dbReference>
<dbReference type="SFLD" id="SFLDS00052">
    <property type="entry name" value="Ferric_Reductase_Domain"/>
    <property type="match status" value="1"/>
</dbReference>
<evidence type="ECO:0000256" key="8">
    <source>
        <dbReference type="SAM" id="Phobius"/>
    </source>
</evidence>
<dbReference type="EMBL" id="JAADYS010000299">
    <property type="protein sequence ID" value="KAF4470751.1"/>
    <property type="molecule type" value="Genomic_DNA"/>
</dbReference>
<dbReference type="InterPro" id="IPR017927">
    <property type="entry name" value="FAD-bd_FR_type"/>
</dbReference>
<evidence type="ECO:0000313" key="11">
    <source>
        <dbReference type="Proteomes" id="UP000554235"/>
    </source>
</evidence>
<keyword evidence="6" id="KW-0813">Transport</keyword>
<dbReference type="SFLD" id="SFLDG01168">
    <property type="entry name" value="Ferric_reductase_subgroup_(FRE"/>
    <property type="match status" value="1"/>
</dbReference>
<feature type="transmembrane region" description="Helical" evidence="8">
    <location>
        <begin position="207"/>
        <end position="226"/>
    </location>
</feature>
<dbReference type="InterPro" id="IPR039261">
    <property type="entry name" value="FNR_nucleotide-bd"/>
</dbReference>
<evidence type="ECO:0000313" key="10">
    <source>
        <dbReference type="EMBL" id="KAF4470751.1"/>
    </source>
</evidence>
<evidence type="ECO:0000256" key="6">
    <source>
        <dbReference type="ARBA" id="ARBA00023065"/>
    </source>
</evidence>
<keyword evidence="3" id="KW-0249">Electron transport</keyword>
<dbReference type="OrthoDB" id="10006946at2759"/>
<keyword evidence="6" id="KW-0406">Ion transport</keyword>
<dbReference type="Pfam" id="PF08022">
    <property type="entry name" value="FAD_binding_8"/>
    <property type="match status" value="1"/>
</dbReference>
<dbReference type="InterPro" id="IPR013121">
    <property type="entry name" value="Fe_red_NAD-bd_6"/>
</dbReference>
<dbReference type="GO" id="GO:0016175">
    <property type="term" value="F:superoxide-generating NAD(P)H oxidase activity"/>
    <property type="evidence" value="ECO:0007669"/>
    <property type="project" value="TreeGrafter"/>
</dbReference>
<dbReference type="InterPro" id="IPR013112">
    <property type="entry name" value="FAD-bd_8"/>
</dbReference>
<feature type="transmembrane region" description="Helical" evidence="8">
    <location>
        <begin position="15"/>
        <end position="38"/>
    </location>
</feature>
<dbReference type="InterPro" id="IPR017938">
    <property type="entry name" value="Riboflavin_synthase-like_b-brl"/>
</dbReference>
<dbReference type="SUPFAM" id="SSF52343">
    <property type="entry name" value="Ferredoxin reductase-like, C-terminal NADP-linked domain"/>
    <property type="match status" value="1"/>
</dbReference>
<gene>
    <name evidence="10" type="ORF">FALBO_2352</name>
</gene>
<reference evidence="10 11" key="1">
    <citation type="submission" date="2020-01" db="EMBL/GenBank/DDBJ databases">
        <title>Identification and distribution of gene clusters putatively required for synthesis of sphingolipid metabolism inhibitors in phylogenetically diverse species of the filamentous fungus Fusarium.</title>
        <authorList>
            <person name="Kim H.-S."/>
            <person name="Busman M."/>
            <person name="Brown D.W."/>
            <person name="Divon H."/>
            <person name="Uhlig S."/>
            <person name="Proctor R.H."/>
        </authorList>
    </citation>
    <scope>NUCLEOTIDE SEQUENCE [LARGE SCALE GENOMIC DNA]</scope>
    <source>
        <strain evidence="10 11">NRRL 20459</strain>
    </source>
</reference>
<organism evidence="10 11">
    <name type="scientific">Fusarium albosuccineum</name>
    <dbReference type="NCBI Taxonomy" id="1237068"/>
    <lineage>
        <taxon>Eukaryota</taxon>
        <taxon>Fungi</taxon>
        <taxon>Dikarya</taxon>
        <taxon>Ascomycota</taxon>
        <taxon>Pezizomycotina</taxon>
        <taxon>Sordariomycetes</taxon>
        <taxon>Hypocreomycetidae</taxon>
        <taxon>Hypocreales</taxon>
        <taxon>Nectriaceae</taxon>
        <taxon>Fusarium</taxon>
        <taxon>Fusarium decemcellulare species complex</taxon>
    </lineage>
</organism>
<dbReference type="Pfam" id="PF08030">
    <property type="entry name" value="NAD_binding_6"/>
    <property type="match status" value="1"/>
</dbReference>
<feature type="transmembrane region" description="Helical" evidence="8">
    <location>
        <begin position="179"/>
        <end position="200"/>
    </location>
</feature>
<comment type="subcellular location">
    <subcellularLocation>
        <location evidence="1">Membrane</location>
        <topology evidence="1">Multi-pass membrane protein</topology>
    </subcellularLocation>
</comment>